<comment type="caution">
    <text evidence="1">The sequence shown here is derived from an EMBL/GenBank/DDBJ whole genome shotgun (WGS) entry which is preliminary data.</text>
</comment>
<proteinExistence type="predicted"/>
<sequence>MVSCAVAFGPAPHALAATATPEAVPCDKACFKECDAIAPGNEGYCKSQCDTYCADAGPIGSADVLRTDVTAAVPTKDCSGYRTDKAKGYCEAQNQKAIADALPRTGLEMNNGIFGDSGVAYSKGVEDLFATAFGATRQNKNVKEADLGAFAADIGDAARAALLGK</sequence>
<reference evidence="2" key="1">
    <citation type="journal article" date="2015" name="PLoS Genet.">
        <title>Genome Sequence and Transcriptome Analyses of Chrysochromulina tobin: Metabolic Tools for Enhanced Algal Fitness in the Prominent Order Prymnesiales (Haptophyceae).</title>
        <authorList>
            <person name="Hovde B.T."/>
            <person name="Deodato C.R."/>
            <person name="Hunsperger H.M."/>
            <person name="Ryken S.A."/>
            <person name="Yost W."/>
            <person name="Jha R.K."/>
            <person name="Patterson J."/>
            <person name="Monnat R.J. Jr."/>
            <person name="Barlow S.B."/>
            <person name="Starkenburg S.R."/>
            <person name="Cattolico R.A."/>
        </authorList>
    </citation>
    <scope>NUCLEOTIDE SEQUENCE</scope>
    <source>
        <strain evidence="2">CCMP291</strain>
    </source>
</reference>
<name>A0A0M0JP00_9EUKA</name>
<organism evidence="1 2">
    <name type="scientific">Chrysochromulina tobinii</name>
    <dbReference type="NCBI Taxonomy" id="1460289"/>
    <lineage>
        <taxon>Eukaryota</taxon>
        <taxon>Haptista</taxon>
        <taxon>Haptophyta</taxon>
        <taxon>Prymnesiophyceae</taxon>
        <taxon>Prymnesiales</taxon>
        <taxon>Chrysochromulinaceae</taxon>
        <taxon>Chrysochromulina</taxon>
    </lineage>
</organism>
<keyword evidence="2" id="KW-1185">Reference proteome</keyword>
<dbReference type="Proteomes" id="UP000037460">
    <property type="component" value="Unassembled WGS sequence"/>
</dbReference>
<dbReference type="EMBL" id="JWZX01002585">
    <property type="protein sequence ID" value="KOO28324.1"/>
    <property type="molecule type" value="Genomic_DNA"/>
</dbReference>
<dbReference type="OrthoDB" id="10630350at2759"/>
<gene>
    <name evidence="1" type="ORF">Ctob_008385</name>
</gene>
<dbReference type="AlphaFoldDB" id="A0A0M0JP00"/>
<accession>A0A0M0JP00</accession>
<evidence type="ECO:0000313" key="1">
    <source>
        <dbReference type="EMBL" id="KOO28324.1"/>
    </source>
</evidence>
<protein>
    <submittedName>
        <fullName evidence="1">Uncharacterized protein</fullName>
    </submittedName>
</protein>
<evidence type="ECO:0000313" key="2">
    <source>
        <dbReference type="Proteomes" id="UP000037460"/>
    </source>
</evidence>